<dbReference type="Pfam" id="PF00288">
    <property type="entry name" value="GHMP_kinases_N"/>
    <property type="match status" value="1"/>
</dbReference>
<dbReference type="InterPro" id="IPR014606">
    <property type="entry name" value="Heptose_7-P_kinase"/>
</dbReference>
<dbReference type="InterPro" id="IPR013750">
    <property type="entry name" value="GHMP_kinase_C_dom"/>
</dbReference>
<evidence type="ECO:0000313" key="11">
    <source>
        <dbReference type="Proteomes" id="UP000192050"/>
    </source>
</evidence>
<evidence type="ECO:0000256" key="6">
    <source>
        <dbReference type="SAM" id="Phobius"/>
    </source>
</evidence>
<evidence type="ECO:0000256" key="2">
    <source>
        <dbReference type="ARBA" id="ARBA00022741"/>
    </source>
</evidence>
<dbReference type="Pfam" id="PF08544">
    <property type="entry name" value="GHMP_kinases_C"/>
    <property type="match status" value="1"/>
</dbReference>
<dbReference type="InterPro" id="IPR052203">
    <property type="entry name" value="GHMP_Kinase-Related"/>
</dbReference>
<gene>
    <name evidence="9" type="ORF">FAD_1211</name>
    <name evidence="10" type="ORF">HLB00_05935</name>
</gene>
<dbReference type="PRINTS" id="PR00960">
    <property type="entry name" value="LMBPPROTEIN"/>
</dbReference>
<dbReference type="PANTHER" id="PTHR32463:SF0">
    <property type="entry name" value="L-FUCOSE KINASE"/>
    <property type="match status" value="1"/>
</dbReference>
<evidence type="ECO:0000256" key="5">
    <source>
        <dbReference type="ARBA" id="ARBA00038121"/>
    </source>
</evidence>
<keyword evidence="6" id="KW-0812">Transmembrane</keyword>
<keyword evidence="11" id="KW-1185">Reference proteome</keyword>
<evidence type="ECO:0000256" key="1">
    <source>
        <dbReference type="ARBA" id="ARBA00022679"/>
    </source>
</evidence>
<feature type="transmembrane region" description="Helical" evidence="6">
    <location>
        <begin position="270"/>
        <end position="290"/>
    </location>
</feature>
<evidence type="ECO:0000313" key="9">
    <source>
        <dbReference type="EMBL" id="ARD85084.1"/>
    </source>
</evidence>
<dbReference type="GeneID" id="84217806"/>
<dbReference type="InterPro" id="IPR006204">
    <property type="entry name" value="GHMP_kinase_N_dom"/>
</dbReference>
<proteinExistence type="inferred from homology"/>
<dbReference type="PANTHER" id="PTHR32463">
    <property type="entry name" value="L-FUCOSE KINASE"/>
    <property type="match status" value="1"/>
</dbReference>
<dbReference type="Proteomes" id="UP000192050">
    <property type="component" value="Chromosome"/>
</dbReference>
<protein>
    <submittedName>
        <fullName evidence="9 10">Kinase</fullName>
    </submittedName>
</protein>
<dbReference type="OrthoDB" id="116110at2157"/>
<dbReference type="RefSeq" id="WP_081142615.1">
    <property type="nucleotide sequence ID" value="NZ_CP015363.1"/>
</dbReference>
<sequence length="322" mass="36253">MIITKTPLRIGLVGGSTDIPEYYRNYGGLLLSAAINKYIYIIVNKKFDHKIRVSYSSTEIVDTVDQIKHPSVREAMKLLDIDGGIEILSVSDIPSTGTGLGSSSTFLVGLLNALHAYKSEFASREQLAREAIEIERNVLQEPGGMQDQYMAAFGGINMLKFNENDSVYVNPVTLNYEKLEKLKDNMSLLYTGIGHNSGGIHKNIRGEISEHLDDYRKMKEYTMDFYHALYDMNIERLGKLLDQNWHSKRALYKEISTPVVDEYYSKALSLGAYGGNLIGAGGGGFLVFIVEAKDKHKLRELGLREIDFDFDFEGSRIIYFSQ</sequence>
<comment type="similarity">
    <text evidence="5">Belongs to the GHMP kinase family.</text>
</comment>
<keyword evidence="1" id="KW-0808">Transferase</keyword>
<dbReference type="EMBL" id="JABGBP010000200">
    <property type="protein sequence ID" value="NOL60372.1"/>
    <property type="molecule type" value="Genomic_DNA"/>
</dbReference>
<evidence type="ECO:0000313" key="10">
    <source>
        <dbReference type="EMBL" id="NOL60372.1"/>
    </source>
</evidence>
<dbReference type="PIRSF" id="PIRSF036406">
    <property type="entry name" value="Hept_kin"/>
    <property type="match status" value="1"/>
</dbReference>
<dbReference type="GO" id="GO:0042352">
    <property type="term" value="P:GDP-L-fucose salvage"/>
    <property type="evidence" value="ECO:0007669"/>
    <property type="project" value="TreeGrafter"/>
</dbReference>
<accession>A0A1V0N4Q1</accession>
<evidence type="ECO:0000259" key="8">
    <source>
        <dbReference type="Pfam" id="PF08544"/>
    </source>
</evidence>
<dbReference type="Gene3D" id="3.30.230.120">
    <property type="match status" value="1"/>
</dbReference>
<dbReference type="GO" id="GO:0005524">
    <property type="term" value="F:ATP binding"/>
    <property type="evidence" value="ECO:0007669"/>
    <property type="project" value="UniProtKB-KW"/>
</dbReference>
<keyword evidence="3 9" id="KW-0418">Kinase</keyword>
<dbReference type="InterPro" id="IPR001174">
    <property type="entry name" value="HddA/FKP"/>
</dbReference>
<dbReference type="SUPFAM" id="SSF54211">
    <property type="entry name" value="Ribosomal protein S5 domain 2-like"/>
    <property type="match status" value="1"/>
</dbReference>
<evidence type="ECO:0000256" key="3">
    <source>
        <dbReference type="ARBA" id="ARBA00022777"/>
    </source>
</evidence>
<evidence type="ECO:0000256" key="4">
    <source>
        <dbReference type="ARBA" id="ARBA00022840"/>
    </source>
</evidence>
<feature type="domain" description="GHMP kinase C-terminal" evidence="8">
    <location>
        <begin position="227"/>
        <end position="293"/>
    </location>
</feature>
<organism evidence="9 11">
    <name type="scientific">Ferroplasma acidiphilum</name>
    <dbReference type="NCBI Taxonomy" id="74969"/>
    <lineage>
        <taxon>Archaea</taxon>
        <taxon>Methanobacteriati</taxon>
        <taxon>Thermoplasmatota</taxon>
        <taxon>Thermoplasmata</taxon>
        <taxon>Thermoplasmatales</taxon>
        <taxon>Ferroplasmaceae</taxon>
        <taxon>Ferroplasma</taxon>
    </lineage>
</organism>
<keyword evidence="6" id="KW-1133">Transmembrane helix</keyword>
<dbReference type="SUPFAM" id="SSF55060">
    <property type="entry name" value="GHMP Kinase, C-terminal domain"/>
    <property type="match status" value="1"/>
</dbReference>
<dbReference type="InterPro" id="IPR020568">
    <property type="entry name" value="Ribosomal_Su5_D2-typ_SF"/>
</dbReference>
<keyword evidence="4" id="KW-0067">ATP-binding</keyword>
<dbReference type="InterPro" id="IPR036554">
    <property type="entry name" value="GHMP_kinase_C_sf"/>
</dbReference>
<reference evidence="9 11" key="1">
    <citation type="submission" date="2011-10" db="EMBL/GenBank/DDBJ databases">
        <title>Metabolic and evolutionary patterns in the extreme acidophile Ferroplasma acidiphilum.</title>
        <authorList>
            <person name="Golyshina O.V."/>
            <person name="Kozyavkin S.A."/>
            <person name="Tatusov R.L."/>
            <person name="Slesarev A.I."/>
            <person name="Golyshin P.N."/>
        </authorList>
    </citation>
    <scope>NUCLEOTIDE SEQUENCE [LARGE SCALE GENOMIC DNA]</scope>
    <source>
        <strain evidence="9">Berkeley</strain>
        <strain evidence="11">Y</strain>
    </source>
</reference>
<feature type="domain" description="GHMP kinase N-terminal" evidence="7">
    <location>
        <begin position="75"/>
        <end position="155"/>
    </location>
</feature>
<reference evidence="10 12" key="2">
    <citation type="submission" date="2020-05" db="EMBL/GenBank/DDBJ databases">
        <authorList>
            <person name="Zhang R."/>
        </authorList>
    </citation>
    <scope>NUCLEOTIDE SEQUENCE [LARGE SCALE GENOMIC DNA]</scope>
    <source>
        <strain evidence="10 12">DSM 28986</strain>
    </source>
</reference>
<dbReference type="EMBL" id="CP015363">
    <property type="protein sequence ID" value="ARD85084.1"/>
    <property type="molecule type" value="Genomic_DNA"/>
</dbReference>
<keyword evidence="6" id="KW-0472">Membrane</keyword>
<dbReference type="GO" id="GO:0050201">
    <property type="term" value="F:fucokinase activity"/>
    <property type="evidence" value="ECO:0007669"/>
    <property type="project" value="TreeGrafter"/>
</dbReference>
<evidence type="ECO:0000313" key="12">
    <source>
        <dbReference type="Proteomes" id="UP000546917"/>
    </source>
</evidence>
<name>A0A1V0N4Q1_9ARCH</name>
<dbReference type="KEGG" id="fai:FAD_1211"/>
<dbReference type="STRING" id="74969.FAD_1211"/>
<dbReference type="Proteomes" id="UP000546917">
    <property type="component" value="Unassembled WGS sequence"/>
</dbReference>
<keyword evidence="2" id="KW-0547">Nucleotide-binding</keyword>
<dbReference type="AlphaFoldDB" id="A0A1V0N4Q1"/>
<evidence type="ECO:0000259" key="7">
    <source>
        <dbReference type="Pfam" id="PF00288"/>
    </source>
</evidence>